<dbReference type="AlphaFoldDB" id="A0A9N9MX51"/>
<keyword evidence="5" id="KW-0966">Cell projection</keyword>
<evidence type="ECO:0000256" key="5">
    <source>
        <dbReference type="ARBA" id="ARBA00023273"/>
    </source>
</evidence>
<dbReference type="OrthoDB" id="272202at2759"/>
<keyword evidence="3" id="KW-0969">Cilium</keyword>
<dbReference type="Proteomes" id="UP001152799">
    <property type="component" value="Chromosome 8"/>
</dbReference>
<dbReference type="EMBL" id="OU892284">
    <property type="protein sequence ID" value="CAG9772460.1"/>
    <property type="molecule type" value="Genomic_DNA"/>
</dbReference>
<feature type="region of interest" description="Disordered" evidence="6">
    <location>
        <begin position="518"/>
        <end position="565"/>
    </location>
</feature>
<proteinExistence type="predicted"/>
<evidence type="ECO:0000313" key="7">
    <source>
        <dbReference type="EMBL" id="CAG9772460.1"/>
    </source>
</evidence>
<keyword evidence="8" id="KW-1185">Reference proteome</keyword>
<dbReference type="PANTHER" id="PTHR13159">
    <property type="entry name" value="RADIAL SPOKEHEAD-RELATED"/>
    <property type="match status" value="1"/>
</dbReference>
<evidence type="ECO:0000256" key="2">
    <source>
        <dbReference type="ARBA" id="ARBA00022490"/>
    </source>
</evidence>
<organism evidence="7 8">
    <name type="scientific">Ceutorhynchus assimilis</name>
    <name type="common">cabbage seed weevil</name>
    <dbReference type="NCBI Taxonomy" id="467358"/>
    <lineage>
        <taxon>Eukaryota</taxon>
        <taxon>Metazoa</taxon>
        <taxon>Ecdysozoa</taxon>
        <taxon>Arthropoda</taxon>
        <taxon>Hexapoda</taxon>
        <taxon>Insecta</taxon>
        <taxon>Pterygota</taxon>
        <taxon>Neoptera</taxon>
        <taxon>Endopterygota</taxon>
        <taxon>Coleoptera</taxon>
        <taxon>Polyphaga</taxon>
        <taxon>Cucujiformia</taxon>
        <taxon>Curculionidae</taxon>
        <taxon>Ceutorhynchinae</taxon>
        <taxon>Ceutorhynchus</taxon>
    </lineage>
</organism>
<name>A0A9N9MX51_9CUCU</name>
<evidence type="ECO:0000256" key="4">
    <source>
        <dbReference type="ARBA" id="ARBA00023212"/>
    </source>
</evidence>
<feature type="compositionally biased region" description="Basic and acidic residues" evidence="6">
    <location>
        <begin position="524"/>
        <end position="541"/>
    </location>
</feature>
<dbReference type="GO" id="GO:0001534">
    <property type="term" value="C:radial spoke"/>
    <property type="evidence" value="ECO:0007669"/>
    <property type="project" value="InterPro"/>
</dbReference>
<feature type="region of interest" description="Disordered" evidence="6">
    <location>
        <begin position="218"/>
        <end position="239"/>
    </location>
</feature>
<reference evidence="7" key="1">
    <citation type="submission" date="2022-01" db="EMBL/GenBank/DDBJ databases">
        <authorList>
            <person name="King R."/>
        </authorList>
    </citation>
    <scope>NUCLEOTIDE SEQUENCE</scope>
</reference>
<dbReference type="PANTHER" id="PTHR13159:SF0">
    <property type="entry name" value="RADIAL SPOKE HEAD 6 HOMOLOG A"/>
    <property type="match status" value="1"/>
</dbReference>
<feature type="region of interest" description="Disordered" evidence="6">
    <location>
        <begin position="391"/>
        <end position="422"/>
    </location>
</feature>
<dbReference type="InterPro" id="IPR006802">
    <property type="entry name" value="Radial_spoke"/>
</dbReference>
<keyword evidence="2" id="KW-0963">Cytoplasm</keyword>
<feature type="compositionally biased region" description="Acidic residues" evidence="6">
    <location>
        <begin position="399"/>
        <end position="417"/>
    </location>
</feature>
<feature type="compositionally biased region" description="Acidic residues" evidence="6">
    <location>
        <begin position="543"/>
        <end position="565"/>
    </location>
</feature>
<evidence type="ECO:0000256" key="1">
    <source>
        <dbReference type="ARBA" id="ARBA00004430"/>
    </source>
</evidence>
<dbReference type="GO" id="GO:0060294">
    <property type="term" value="P:cilium movement involved in cell motility"/>
    <property type="evidence" value="ECO:0007669"/>
    <property type="project" value="InterPro"/>
</dbReference>
<keyword evidence="4" id="KW-0206">Cytoskeleton</keyword>
<evidence type="ECO:0000313" key="8">
    <source>
        <dbReference type="Proteomes" id="UP001152799"/>
    </source>
</evidence>
<comment type="subcellular location">
    <subcellularLocation>
        <location evidence="1">Cytoplasm</location>
        <location evidence="1">Cytoskeleton</location>
        <location evidence="1">Cilium axoneme</location>
    </subcellularLocation>
</comment>
<protein>
    <recommendedName>
        <fullName evidence="9">Radial spoke head protein 6 homolog A</fullName>
    </recommendedName>
</protein>
<evidence type="ECO:0008006" key="9">
    <source>
        <dbReference type="Google" id="ProtNLM"/>
    </source>
</evidence>
<feature type="compositionally biased region" description="Acidic residues" evidence="6">
    <location>
        <begin position="336"/>
        <end position="349"/>
    </location>
</feature>
<feature type="region of interest" description="Disordered" evidence="6">
    <location>
        <begin position="336"/>
        <end position="356"/>
    </location>
</feature>
<sequence>MLYGYPVDRNAGEAVEELPDKETEFVSAKTFLQTASTETGANLYDHLAELLDKILAERPQNVIDLFEDYSRKVKEQRFKPSTDHLEDIYVSPGAYELADRMLRALRPLPNKPPSTLDPDDLETSDMSKNNLLEMLFYLEQAGLGLPRHEMAYVMLSMRRLANTQPIASIKFWGKILGQHNNYLVVETELTEEEYTKRNSVEVDETVVIVEDFEEAQEVRGEDDKRPVLPPLPQSQYEEPKEPAIELSGVGLNKKTYFVCTGVGADWVELPDVIPKQIRVARQIYKSFSGDLDKGIYTYPEFPGTERNYLRAQIARISAGTRVAPLGYYTFGSEELGEGAEEEELEEEEPGGVNKTTYKINPRYDPPALKDLLDSSMSFWVHTEPYILPQGRTSWWNPGPEEDEAAEDEQLGEEEEEEDKKPVKYEAETGPALLTPLSEDASLETTNAWSPRTTSDVFDMYPLAMIRSNLWPGGYALCTLTKTFYNIYVGVGLKYMQSNFSPHPLPGPMQEYLLGPEILEVPDPSGKDEQDWKEAHAPKPEEVPVGEEEVEGEQEEVDEEEEEEDD</sequence>
<dbReference type="GO" id="GO:0035082">
    <property type="term" value="P:axoneme assembly"/>
    <property type="evidence" value="ECO:0007669"/>
    <property type="project" value="TreeGrafter"/>
</dbReference>
<accession>A0A9N9MX51</accession>
<evidence type="ECO:0000256" key="3">
    <source>
        <dbReference type="ARBA" id="ARBA00023069"/>
    </source>
</evidence>
<evidence type="ECO:0000256" key="6">
    <source>
        <dbReference type="SAM" id="MobiDB-lite"/>
    </source>
</evidence>
<dbReference type="Pfam" id="PF04712">
    <property type="entry name" value="Radial_spoke"/>
    <property type="match status" value="1"/>
</dbReference>
<dbReference type="CDD" id="cd22963">
    <property type="entry name" value="DD_CrRSP4-like"/>
    <property type="match status" value="1"/>
</dbReference>
<gene>
    <name evidence="7" type="ORF">CEUTPL_LOCUS12871</name>
</gene>